<evidence type="ECO:0000313" key="2">
    <source>
        <dbReference type="Proteomes" id="UP000050501"/>
    </source>
</evidence>
<evidence type="ECO:0000313" key="1">
    <source>
        <dbReference type="EMBL" id="KPL90870.1"/>
    </source>
</evidence>
<proteinExistence type="predicted"/>
<dbReference type="EMBL" id="LGCM01000008">
    <property type="protein sequence ID" value="KPL90870.1"/>
    <property type="molecule type" value="Genomic_DNA"/>
</dbReference>
<accession>A0A0P6Y0I2</accession>
<sequence>MGYRIKKLIKFYIYIPAEIIKFFTILLKKSIGLHIHRVKIFCQLMRHGILLFGLIKMGKRADHGAPV</sequence>
<protein>
    <submittedName>
        <fullName evidence="1">Uncharacterized protein</fullName>
    </submittedName>
</protein>
<dbReference type="Proteomes" id="UP000050501">
    <property type="component" value="Unassembled WGS sequence"/>
</dbReference>
<reference evidence="1 2" key="1">
    <citation type="submission" date="2015-07" db="EMBL/GenBank/DDBJ databases">
        <title>Genome sequence of Levilinea saccharolytica DSM 16555.</title>
        <authorList>
            <person name="Hemp J."/>
            <person name="Ward L.M."/>
            <person name="Pace L.A."/>
            <person name="Fischer W.W."/>
        </authorList>
    </citation>
    <scope>NUCLEOTIDE SEQUENCE [LARGE SCALE GENOMIC DNA]</scope>
    <source>
        <strain evidence="1 2">KIBI-1</strain>
    </source>
</reference>
<comment type="caution">
    <text evidence="1">The sequence shown here is derived from an EMBL/GenBank/DDBJ whole genome shotgun (WGS) entry which is preliminary data.</text>
</comment>
<gene>
    <name evidence="1" type="ORF">ADN01_02125</name>
</gene>
<organism evidence="1 2">
    <name type="scientific">Levilinea saccharolytica</name>
    <dbReference type="NCBI Taxonomy" id="229921"/>
    <lineage>
        <taxon>Bacteria</taxon>
        <taxon>Bacillati</taxon>
        <taxon>Chloroflexota</taxon>
        <taxon>Anaerolineae</taxon>
        <taxon>Anaerolineales</taxon>
        <taxon>Anaerolineaceae</taxon>
        <taxon>Levilinea</taxon>
    </lineage>
</organism>
<dbReference type="AlphaFoldDB" id="A0A0P6Y0I2"/>
<name>A0A0P6Y0I2_9CHLR</name>
<keyword evidence="2" id="KW-1185">Reference proteome</keyword>